<dbReference type="GO" id="GO:0009626">
    <property type="term" value="P:plant-type hypersensitive response"/>
    <property type="evidence" value="ECO:0007669"/>
    <property type="project" value="UniProtKB-ARBA"/>
</dbReference>
<dbReference type="Proteomes" id="UP000734854">
    <property type="component" value="Unassembled WGS sequence"/>
</dbReference>
<dbReference type="InterPro" id="IPR041118">
    <property type="entry name" value="Rx_N"/>
</dbReference>
<dbReference type="PANTHER" id="PTHR23155">
    <property type="entry name" value="DISEASE RESISTANCE PROTEIN RP"/>
    <property type="match status" value="1"/>
</dbReference>
<dbReference type="Pfam" id="PF23559">
    <property type="entry name" value="WHD_DRP"/>
    <property type="match status" value="1"/>
</dbReference>
<dbReference type="Pfam" id="PF18052">
    <property type="entry name" value="Rx_N"/>
    <property type="match status" value="1"/>
</dbReference>
<gene>
    <name evidence="10" type="ORF">ZIOFF_076032</name>
</gene>
<reference evidence="10 11" key="1">
    <citation type="submission" date="2020-08" db="EMBL/GenBank/DDBJ databases">
        <title>Plant Genome Project.</title>
        <authorList>
            <person name="Zhang R.-G."/>
        </authorList>
    </citation>
    <scope>NUCLEOTIDE SEQUENCE [LARGE SCALE GENOMIC DNA]</scope>
    <source>
        <tissue evidence="10">Rhizome</tissue>
    </source>
</reference>
<dbReference type="FunFam" id="1.10.10.10:FF:000322">
    <property type="entry name" value="Probable disease resistance protein At1g63360"/>
    <property type="match status" value="1"/>
</dbReference>
<evidence type="ECO:0000259" key="9">
    <source>
        <dbReference type="Pfam" id="PF23598"/>
    </source>
</evidence>
<feature type="domain" description="Disease resistance protein winged helix" evidence="8">
    <location>
        <begin position="452"/>
        <end position="522"/>
    </location>
</feature>
<keyword evidence="5" id="KW-0611">Plant defense</keyword>
<keyword evidence="3" id="KW-0677">Repeat</keyword>
<dbReference type="FunFam" id="3.40.50.300:FF:001091">
    <property type="entry name" value="Probable disease resistance protein At1g61300"/>
    <property type="match status" value="1"/>
</dbReference>
<dbReference type="InterPro" id="IPR038005">
    <property type="entry name" value="RX-like_CC"/>
</dbReference>
<dbReference type="InterPro" id="IPR058922">
    <property type="entry name" value="WHD_DRP"/>
</dbReference>
<evidence type="ECO:0000259" key="6">
    <source>
        <dbReference type="Pfam" id="PF00931"/>
    </source>
</evidence>
<feature type="domain" description="Disease resistance R13L4/SHOC-2-like LRR" evidence="9">
    <location>
        <begin position="570"/>
        <end position="897"/>
    </location>
</feature>
<evidence type="ECO:0000256" key="2">
    <source>
        <dbReference type="ARBA" id="ARBA00022614"/>
    </source>
</evidence>
<organism evidence="10 11">
    <name type="scientific">Zingiber officinale</name>
    <name type="common">Ginger</name>
    <name type="synonym">Amomum zingiber</name>
    <dbReference type="NCBI Taxonomy" id="94328"/>
    <lineage>
        <taxon>Eukaryota</taxon>
        <taxon>Viridiplantae</taxon>
        <taxon>Streptophyta</taxon>
        <taxon>Embryophyta</taxon>
        <taxon>Tracheophyta</taxon>
        <taxon>Spermatophyta</taxon>
        <taxon>Magnoliopsida</taxon>
        <taxon>Liliopsida</taxon>
        <taxon>Zingiberales</taxon>
        <taxon>Zingiberaceae</taxon>
        <taxon>Zingiber</taxon>
    </lineage>
</organism>
<dbReference type="PANTHER" id="PTHR23155:SF1232">
    <property type="entry name" value="OS09G0270700 PROTEIN"/>
    <property type="match status" value="1"/>
</dbReference>
<dbReference type="Pfam" id="PF23598">
    <property type="entry name" value="LRR_14"/>
    <property type="match status" value="1"/>
</dbReference>
<dbReference type="GO" id="GO:0002758">
    <property type="term" value="P:innate immune response-activating signaling pathway"/>
    <property type="evidence" value="ECO:0007669"/>
    <property type="project" value="UniProtKB-ARBA"/>
</dbReference>
<evidence type="ECO:0000259" key="7">
    <source>
        <dbReference type="Pfam" id="PF18052"/>
    </source>
</evidence>
<dbReference type="InterPro" id="IPR002182">
    <property type="entry name" value="NB-ARC"/>
</dbReference>
<evidence type="ECO:0000256" key="3">
    <source>
        <dbReference type="ARBA" id="ARBA00022737"/>
    </source>
</evidence>
<evidence type="ECO:0000259" key="8">
    <source>
        <dbReference type="Pfam" id="PF23559"/>
    </source>
</evidence>
<dbReference type="InterPro" id="IPR055414">
    <property type="entry name" value="LRR_R13L4/SHOC2-like"/>
</dbReference>
<proteinExistence type="inferred from homology"/>
<accession>A0A8J5C463</accession>
<keyword evidence="11" id="KW-1185">Reference proteome</keyword>
<dbReference type="OrthoDB" id="598235at2759"/>
<dbReference type="CDD" id="cd14798">
    <property type="entry name" value="RX-CC_like"/>
    <property type="match status" value="1"/>
</dbReference>
<evidence type="ECO:0000313" key="10">
    <source>
        <dbReference type="EMBL" id="KAG6466174.1"/>
    </source>
</evidence>
<dbReference type="Pfam" id="PF00931">
    <property type="entry name" value="NB-ARC"/>
    <property type="match status" value="1"/>
</dbReference>
<dbReference type="GO" id="GO:0043531">
    <property type="term" value="F:ADP binding"/>
    <property type="evidence" value="ECO:0007669"/>
    <property type="project" value="InterPro"/>
</dbReference>
<dbReference type="InterPro" id="IPR044974">
    <property type="entry name" value="Disease_R_plants"/>
</dbReference>
<feature type="domain" description="Disease resistance N-terminal" evidence="7">
    <location>
        <begin position="5"/>
        <end position="104"/>
    </location>
</feature>
<evidence type="ECO:0000313" key="11">
    <source>
        <dbReference type="Proteomes" id="UP000734854"/>
    </source>
</evidence>
<dbReference type="GO" id="GO:0042742">
    <property type="term" value="P:defense response to bacterium"/>
    <property type="evidence" value="ECO:0007669"/>
    <property type="project" value="UniProtKB-ARBA"/>
</dbReference>
<feature type="domain" description="NB-ARC" evidence="6">
    <location>
        <begin position="188"/>
        <end position="364"/>
    </location>
</feature>
<sequence>MEAAFISLLINKLAQVAFNQAQSRCSQILLQHTTPPLDQIHARVRRITDEFIVMKAFLEGSNWFTIAATNKPLEAWIEQVRKVAFEIEDIIDEYLYLVGRQREMTWKNYLMAPSDLCFNLAKAWRGIDSRLEKMEKDLSELSSRRDRFGITISGNEDGVKNSERDTHHYRAYSPMLNDEDDLVGIEVNKSKLLSWLTNADTCRKMTAIAVWGMGGHGKTTLVANVYRNNTVKSHFDCQVWVTVSQTYSVLEELLRIMIKEIFKGKEDLVPNGITTMQRLELFDIIKESLQLKRYIIVLDDVWHVDLCNHISRAFIDSNNGSRLIITTRMHEVARIASDEHIMKLQQLNEKDAWTLFCKKAFRRENNKDCPKELEDYIGRILNKCQGSPLAIVAIGSLLSFKEKSQTEWKKVYDNLQWEFENNPALDKVKSILNLSFNDLPYYLKNCFVYCSIFPEDYLINRKKLIRLWVAEGFVEAKSKNRSMEEEAEGYLAELVDRSMLQVVNRNAFGRLQTFKLHDVVREVTLAISRKAKFSMILDGSQSGLDFQTRRLSIQTNDESLDLDRSLSLSQLRSLVMLSTCYSSSDSLRAVLTSLKMLRVLELEGTPISNLPNEISALFNLHYLGLRGTKVEKLPNNIQKFQSLETLDLRGSNIVKLPRGVTQLKQLRHLLMFEGEIEFGGSTVVGCVPTLKGAGQWKNLQTLRQVKANKNLVQQLEDMKELRTLEVTEVEYAHCPQLCTSLTKLAKLHSLCLSARSEEQLNFEILNSPPPPLQKLTLSGRLFEGKMPKFICSCEELTYVQLMSSHLIEDPLPSLGQLHKLVELTLWEDSYDGQKLHFRTGWFLNLKVLYLETLRNLNNIVIEEGAMPNLVKLIMSSLGELRMIPPGIEFLTNLQSLELCALPEELVEKLRNDDDNEVLQRIGGTRNVVVDSISN</sequence>
<evidence type="ECO:0000256" key="5">
    <source>
        <dbReference type="ARBA" id="ARBA00022821"/>
    </source>
</evidence>
<protein>
    <submittedName>
        <fullName evidence="10">Uncharacterized protein</fullName>
    </submittedName>
</protein>
<evidence type="ECO:0000256" key="1">
    <source>
        <dbReference type="ARBA" id="ARBA00008894"/>
    </source>
</evidence>
<dbReference type="AlphaFoldDB" id="A0A8J5C463"/>
<comment type="caution">
    <text evidence="10">The sequence shown here is derived from an EMBL/GenBank/DDBJ whole genome shotgun (WGS) entry which is preliminary data.</text>
</comment>
<keyword evidence="4" id="KW-0547">Nucleotide-binding</keyword>
<dbReference type="EMBL" id="JACMSC010000191">
    <property type="protein sequence ID" value="KAG6466174.1"/>
    <property type="molecule type" value="Genomic_DNA"/>
</dbReference>
<name>A0A8J5C463_ZINOF</name>
<comment type="similarity">
    <text evidence="1">Belongs to the disease resistance NB-LRR family.</text>
</comment>
<evidence type="ECO:0000256" key="4">
    <source>
        <dbReference type="ARBA" id="ARBA00022741"/>
    </source>
</evidence>
<keyword evidence="2" id="KW-0433">Leucine-rich repeat</keyword>